<gene>
    <name evidence="7" type="ORF">GCM10010979_01970</name>
</gene>
<dbReference type="InterPro" id="IPR011701">
    <property type="entry name" value="MFS"/>
</dbReference>
<feature type="transmembrane region" description="Helical" evidence="5">
    <location>
        <begin position="207"/>
        <end position="228"/>
    </location>
</feature>
<protein>
    <submittedName>
        <fullName evidence="7">Major facilitator transporter</fullName>
    </submittedName>
</protein>
<evidence type="ECO:0000259" key="6">
    <source>
        <dbReference type="PROSITE" id="PS50850"/>
    </source>
</evidence>
<evidence type="ECO:0000256" key="3">
    <source>
        <dbReference type="ARBA" id="ARBA00022989"/>
    </source>
</evidence>
<evidence type="ECO:0000256" key="5">
    <source>
        <dbReference type="SAM" id="Phobius"/>
    </source>
</evidence>
<dbReference type="EMBL" id="BMGB01000001">
    <property type="protein sequence ID" value="GGA90913.1"/>
    <property type="molecule type" value="Genomic_DNA"/>
</dbReference>
<comment type="caution">
    <text evidence="7">The sequence shown here is derived from an EMBL/GenBank/DDBJ whole genome shotgun (WGS) entry which is preliminary data.</text>
</comment>
<dbReference type="CDD" id="cd17324">
    <property type="entry name" value="MFS_NepI_like"/>
    <property type="match status" value="1"/>
</dbReference>
<dbReference type="SUPFAM" id="SSF103473">
    <property type="entry name" value="MFS general substrate transporter"/>
    <property type="match status" value="1"/>
</dbReference>
<organism evidence="7 8">
    <name type="scientific">Conyzicola nivalis</name>
    <dbReference type="NCBI Taxonomy" id="1477021"/>
    <lineage>
        <taxon>Bacteria</taxon>
        <taxon>Bacillati</taxon>
        <taxon>Actinomycetota</taxon>
        <taxon>Actinomycetes</taxon>
        <taxon>Micrococcales</taxon>
        <taxon>Microbacteriaceae</taxon>
        <taxon>Conyzicola</taxon>
    </lineage>
</organism>
<evidence type="ECO:0000313" key="7">
    <source>
        <dbReference type="EMBL" id="GGA90913.1"/>
    </source>
</evidence>
<keyword evidence="4 5" id="KW-0472">Membrane</keyword>
<evidence type="ECO:0000313" key="8">
    <source>
        <dbReference type="Proteomes" id="UP000606922"/>
    </source>
</evidence>
<dbReference type="Gene3D" id="1.20.1250.20">
    <property type="entry name" value="MFS general substrate transporter like domains"/>
    <property type="match status" value="1"/>
</dbReference>
<feature type="domain" description="Major facilitator superfamily (MFS) profile" evidence="6">
    <location>
        <begin position="1"/>
        <end position="387"/>
    </location>
</feature>
<dbReference type="Proteomes" id="UP000606922">
    <property type="component" value="Unassembled WGS sequence"/>
</dbReference>
<dbReference type="GO" id="GO:0022857">
    <property type="term" value="F:transmembrane transporter activity"/>
    <property type="evidence" value="ECO:0007669"/>
    <property type="project" value="InterPro"/>
</dbReference>
<dbReference type="AlphaFoldDB" id="A0A916SA86"/>
<dbReference type="PROSITE" id="PS50850">
    <property type="entry name" value="MFS"/>
    <property type="match status" value="1"/>
</dbReference>
<dbReference type="PANTHER" id="PTHR42910:SF1">
    <property type="entry name" value="MAJOR FACILITATOR SUPERFAMILY (MFS) PROFILE DOMAIN-CONTAINING PROTEIN"/>
    <property type="match status" value="1"/>
</dbReference>
<comment type="subcellular location">
    <subcellularLocation>
        <location evidence="1">Cell membrane</location>
        <topology evidence="1">Multi-pass membrane protein</topology>
    </subcellularLocation>
</comment>
<dbReference type="PANTHER" id="PTHR42910">
    <property type="entry name" value="TRANSPORTER SCO4007-RELATED"/>
    <property type="match status" value="1"/>
</dbReference>
<dbReference type="Pfam" id="PF07690">
    <property type="entry name" value="MFS_1"/>
    <property type="match status" value="1"/>
</dbReference>
<reference evidence="7" key="1">
    <citation type="journal article" date="2014" name="Int. J. Syst. Evol. Microbiol.">
        <title>Complete genome sequence of Corynebacterium casei LMG S-19264T (=DSM 44701T), isolated from a smear-ripened cheese.</title>
        <authorList>
            <consortium name="US DOE Joint Genome Institute (JGI-PGF)"/>
            <person name="Walter F."/>
            <person name="Albersmeier A."/>
            <person name="Kalinowski J."/>
            <person name="Ruckert C."/>
        </authorList>
    </citation>
    <scope>NUCLEOTIDE SEQUENCE</scope>
    <source>
        <strain evidence="7">CGMCC 1.12813</strain>
    </source>
</reference>
<feature type="transmembrane region" description="Helical" evidence="5">
    <location>
        <begin position="329"/>
        <end position="350"/>
    </location>
</feature>
<feature type="transmembrane region" description="Helical" evidence="5">
    <location>
        <begin position="269"/>
        <end position="286"/>
    </location>
</feature>
<feature type="transmembrane region" description="Helical" evidence="5">
    <location>
        <begin position="292"/>
        <end position="308"/>
    </location>
</feature>
<feature type="transmembrane region" description="Helical" evidence="5">
    <location>
        <begin position="234"/>
        <end position="257"/>
    </location>
</feature>
<accession>A0A916SA86</accession>
<name>A0A916SA86_9MICO</name>
<feature type="transmembrane region" description="Helical" evidence="5">
    <location>
        <begin position="33"/>
        <end position="55"/>
    </location>
</feature>
<keyword evidence="2 5" id="KW-0812">Transmembrane</keyword>
<proteinExistence type="predicted"/>
<dbReference type="GO" id="GO:0005886">
    <property type="term" value="C:plasma membrane"/>
    <property type="evidence" value="ECO:0007669"/>
    <property type="project" value="UniProtKB-SubCell"/>
</dbReference>
<dbReference type="InterPro" id="IPR036259">
    <property type="entry name" value="MFS_trans_sf"/>
</dbReference>
<feature type="transmembrane region" description="Helical" evidence="5">
    <location>
        <begin position="90"/>
        <end position="111"/>
    </location>
</feature>
<evidence type="ECO:0000256" key="4">
    <source>
        <dbReference type="ARBA" id="ARBA00023136"/>
    </source>
</evidence>
<keyword evidence="8" id="KW-1185">Reference proteome</keyword>
<feature type="transmembrane region" description="Helical" evidence="5">
    <location>
        <begin position="123"/>
        <end position="145"/>
    </location>
</feature>
<feature type="transmembrane region" description="Helical" evidence="5">
    <location>
        <begin position="356"/>
        <end position="377"/>
    </location>
</feature>
<evidence type="ECO:0000256" key="2">
    <source>
        <dbReference type="ARBA" id="ARBA00022692"/>
    </source>
</evidence>
<feature type="transmembrane region" description="Helical" evidence="5">
    <location>
        <begin position="151"/>
        <end position="173"/>
    </location>
</feature>
<evidence type="ECO:0000256" key="1">
    <source>
        <dbReference type="ARBA" id="ARBA00004651"/>
    </source>
</evidence>
<keyword evidence="3 5" id="KW-1133">Transmembrane helix</keyword>
<sequence length="395" mass="41048">MIVLAIMSGAAVSVVYLPQTLLTDIAAHFQTTAAVAGITATTIQIGYALGIFFLVPLADRVDPRLQVTIQSLLLVAALAATVFLPSVGAVALGLVVVGLVANVAQVILPAANRLAPPGRAGSTTATLIGSWLAGIFGGRIVAGLLVQVIGWQWVVVVFALALLALLPFARAALGPDPRDRTAHTGYGKLLVSTISLIRRSPTVGESIAMQFLIFATFNSLWTVVVLYLTGDAVGWTATAAGLFGFVGLAVVLCVPVVGRLVDRFGQLRVAGAGLGVALLASVSLIFDHRMLVLYGVSMFLIALSQQATQSAIQSRLLISNPTAPGQANTVFMFSMFVGGAFGAFIGPWGYAHGGLTQVAVQCSVFVAVSLVVWVGVFRRALSKDQHRSPSSTPAS</sequence>
<reference evidence="7" key="2">
    <citation type="submission" date="2020-09" db="EMBL/GenBank/DDBJ databases">
        <authorList>
            <person name="Sun Q."/>
            <person name="Zhou Y."/>
        </authorList>
    </citation>
    <scope>NUCLEOTIDE SEQUENCE</scope>
    <source>
        <strain evidence="7">CGMCC 1.12813</strain>
    </source>
</reference>
<dbReference type="InterPro" id="IPR020846">
    <property type="entry name" value="MFS_dom"/>
</dbReference>
<feature type="transmembrane region" description="Helical" evidence="5">
    <location>
        <begin position="67"/>
        <end position="84"/>
    </location>
</feature>